<evidence type="ECO:0000259" key="3">
    <source>
        <dbReference type="Pfam" id="PF26118"/>
    </source>
</evidence>
<evidence type="ECO:0000256" key="1">
    <source>
        <dbReference type="SAM" id="MobiDB-lite"/>
    </source>
</evidence>
<keyword evidence="5" id="KW-1185">Reference proteome</keyword>
<comment type="caution">
    <text evidence="4">The sequence shown here is derived from an EMBL/GenBank/DDBJ whole genome shotgun (WGS) entry which is preliminary data.</text>
</comment>
<evidence type="ECO:0000313" key="5">
    <source>
        <dbReference type="Proteomes" id="UP001358417"/>
    </source>
</evidence>
<feature type="compositionally biased region" description="Basic and acidic residues" evidence="1">
    <location>
        <begin position="806"/>
        <end position="819"/>
    </location>
</feature>
<feature type="compositionally biased region" description="Low complexity" evidence="1">
    <location>
        <begin position="1032"/>
        <end position="1047"/>
    </location>
</feature>
<feature type="region of interest" description="Disordered" evidence="1">
    <location>
        <begin position="290"/>
        <end position="402"/>
    </location>
</feature>
<dbReference type="RefSeq" id="XP_064701161.1">
    <property type="nucleotide sequence ID" value="XM_064852697.1"/>
</dbReference>
<feature type="compositionally biased region" description="Polar residues" evidence="1">
    <location>
        <begin position="901"/>
        <end position="914"/>
    </location>
</feature>
<dbReference type="InterPro" id="IPR058348">
    <property type="entry name" value="DUF8035"/>
</dbReference>
<dbReference type="EMBL" id="JAVRRD010000036">
    <property type="protein sequence ID" value="KAK5045537.1"/>
    <property type="molecule type" value="Genomic_DNA"/>
</dbReference>
<protein>
    <recommendedName>
        <fullName evidence="3">DUF8035 domain-containing protein</fullName>
    </recommendedName>
</protein>
<dbReference type="Proteomes" id="UP001358417">
    <property type="component" value="Unassembled WGS sequence"/>
</dbReference>
<feature type="compositionally biased region" description="Polar residues" evidence="1">
    <location>
        <begin position="320"/>
        <end position="357"/>
    </location>
</feature>
<accession>A0AAV9MXU1</accession>
<name>A0AAV9MXU1_9EURO</name>
<organism evidence="4 5">
    <name type="scientific">Exophiala bonariae</name>
    <dbReference type="NCBI Taxonomy" id="1690606"/>
    <lineage>
        <taxon>Eukaryota</taxon>
        <taxon>Fungi</taxon>
        <taxon>Dikarya</taxon>
        <taxon>Ascomycota</taxon>
        <taxon>Pezizomycotina</taxon>
        <taxon>Eurotiomycetes</taxon>
        <taxon>Chaetothyriomycetidae</taxon>
        <taxon>Chaetothyriales</taxon>
        <taxon>Herpotrichiellaceae</taxon>
        <taxon>Exophiala</taxon>
    </lineage>
</organism>
<sequence length="1324" mass="147731">MDAATAAAVAALVVSVLAMTIATAQVLQQYLNTGLLIRMCDSVVYGKMPGRGRRVWQYAQFRFRVIYSVPEVYLRPSLWKASLPHHDNWERGLLPLPDLRHTADPNATQTNYLPENTSGKRTRLAHSAVAGEACWVSLCRVAQHACTDDLFYDLQHCDADRCPSDLPVVPMQVSMRDIVVIALMAGMKCTDASFQGKFVAMDGAAGTITSSSHPMLGSIMHFSPRNAHRPLGIQIRAGSIEPGWMARMWDIVTIAGRRYDARDRKIYELYEGHSWVATSRGRSMVKALPLKQPASRSPVRSFRLRSTSPTRILRRRATAHSPNRAQSVSGTSALTTSYHIRNGNVMNQSQSTTNSRDSPNRERSPEQVVRGQLSTQHDTLHPNLSPGNANADNHSRTRQRKSILPWKRHLRTLLSRRLIDSRMGNTQQSPSEHATDIEGYGGVVHPATARISTHDESVNGDFQGVNAAPFRASTNVNGNWFPPASGQRRMLDGGILQQYIKEKQQAEQTIPQGRNLFLTWRPLSAEEASPTEDVQQDWQASLVHSRRERSSSLVDKWREVLNSRQQMRQERDTETEWEIESYYSASRQSSIAASDRRRRVSPSDVRSFSRESHNSRRSIQSSTKNSKRKHGRTVDGEVLSQQQDHRESPPPKVSSLHPVSRDNHINYSYGREPIEIGQIHGRNASAAYSVEPVDDPPHKPDPETTAQSKVEPSRRKRVHYTERDEAPAPADDSGRQEGEQDIDMSPQLDALGPVPTNHKPVGGPLPQSDPVITVEPLQEMPEKSEEPSTRGPSTIIAEAPRSILRPPRERFPEDPKPVREGVAPRVKAGLSEGIPAHARWTKIRRGLVNPEALRQAGERFEETDHHVVVLRVLSRQEIVDLARRTQEIREGREREWIESLQTQEVKSTKASTSNRPDDEPAKSIPDQILSANPSTEDASSSINWSSQSVYGSGGEPRISHSPDGISETEEVHRGRSTSFQPKKSSIASGVALRTDDSPGGQNRSMSPRQALAAQWEERLKTNGLPPRRRASTRSQSSSSRESSSASDSSDKFSIGVTGDVSFKSHPFRRHGISQLDGSDVQQPSMIKARVGDGAIKWLWICQIDVLPGYFANPWHDYFSRETCLGTIVTMLEALEYYTDHSTLAYVDALPWCEHWLRRGQATHPSYAINAMGGVIIPGGYDLVKFESYSSPMPVIQLLGSYHRQIDPSSYQGSDALVVENLAELMALDSWLSFCGRQPEIYDGRNNLEFSSLDRTAAEGGHQIVKELAGLIAHTLEKALLTEEEQLFTMMAMLRAAKMALCLLNGPTTAKLRDIFLRDVQVYLV</sequence>
<feature type="compositionally biased region" description="Polar residues" evidence="1">
    <location>
        <begin position="976"/>
        <end position="987"/>
    </location>
</feature>
<gene>
    <name evidence="4" type="ORF">LTR84_009155</name>
</gene>
<feature type="domain" description="DUF8035" evidence="3">
    <location>
        <begin position="838"/>
        <end position="890"/>
    </location>
</feature>
<feature type="chain" id="PRO_5043776609" description="DUF8035 domain-containing protein" evidence="2">
    <location>
        <begin position="19"/>
        <end position="1324"/>
    </location>
</feature>
<dbReference type="Pfam" id="PF26118">
    <property type="entry name" value="DUF8035"/>
    <property type="match status" value="1"/>
</dbReference>
<keyword evidence="2" id="KW-0732">Signal</keyword>
<feature type="signal peptide" evidence="2">
    <location>
        <begin position="1"/>
        <end position="18"/>
    </location>
</feature>
<proteinExistence type="predicted"/>
<feature type="region of interest" description="Disordered" evidence="1">
    <location>
        <begin position="588"/>
        <end position="665"/>
    </location>
</feature>
<feature type="compositionally biased region" description="Polar residues" evidence="1">
    <location>
        <begin position="929"/>
        <end position="950"/>
    </location>
</feature>
<feature type="region of interest" description="Disordered" evidence="1">
    <location>
        <begin position="689"/>
        <end position="830"/>
    </location>
</feature>
<feature type="region of interest" description="Disordered" evidence="1">
    <location>
        <begin position="901"/>
        <end position="1052"/>
    </location>
</feature>
<dbReference type="PANTHER" id="PTHR42081">
    <property type="entry name" value="ZINC FINGER PROTEIN DHHC DOMAIN CONTAINING PROTEIN"/>
    <property type="match status" value="1"/>
</dbReference>
<evidence type="ECO:0000256" key="2">
    <source>
        <dbReference type="SAM" id="SignalP"/>
    </source>
</evidence>
<evidence type="ECO:0000313" key="4">
    <source>
        <dbReference type="EMBL" id="KAK5045537.1"/>
    </source>
</evidence>
<dbReference type="PANTHER" id="PTHR42081:SF1">
    <property type="entry name" value="ZINC FINGER PROTEIN DHHC DOMAIN CONTAINING PROTEIN"/>
    <property type="match status" value="1"/>
</dbReference>
<feature type="compositionally biased region" description="Basic and acidic residues" evidence="1">
    <location>
        <begin position="719"/>
        <end position="738"/>
    </location>
</feature>
<reference evidence="4 5" key="1">
    <citation type="submission" date="2023-08" db="EMBL/GenBank/DDBJ databases">
        <title>Black Yeasts Isolated from many extreme environments.</title>
        <authorList>
            <person name="Coleine C."/>
            <person name="Stajich J.E."/>
            <person name="Selbmann L."/>
        </authorList>
    </citation>
    <scope>NUCLEOTIDE SEQUENCE [LARGE SCALE GENOMIC DNA]</scope>
    <source>
        <strain evidence="4 5">CCFEE 5792</strain>
    </source>
</reference>
<dbReference type="GeneID" id="89977316"/>